<feature type="transmembrane region" description="Helical" evidence="1">
    <location>
        <begin position="148"/>
        <end position="173"/>
    </location>
</feature>
<proteinExistence type="predicted"/>
<dbReference type="Proteomes" id="UP000234560">
    <property type="component" value="Chromosome"/>
</dbReference>
<evidence type="ECO:0000256" key="1">
    <source>
        <dbReference type="SAM" id="Phobius"/>
    </source>
</evidence>
<keyword evidence="1" id="KW-0472">Membrane</keyword>
<feature type="chain" id="PRO_5042116201" description="Secreted protein" evidence="2">
    <location>
        <begin position="29"/>
        <end position="186"/>
    </location>
</feature>
<gene>
    <name evidence="3" type="ORF">CYJ47_10085</name>
</gene>
<keyword evidence="1" id="KW-0812">Transmembrane</keyword>
<accession>A0AAF1BRV4</accession>
<dbReference type="KEGG" id="cpyr:CYJ47_10085"/>
<feature type="signal peptide" evidence="2">
    <location>
        <begin position="1"/>
        <end position="28"/>
    </location>
</feature>
<sequence>MSISLRRLVAPIIATALATQLCVPITHAATVRVENGVCTITFNNVEKASGDFGEPAETMANSPDGISYGLQVLGETDKELAKYKKRLDAGKISQKEYDEATGELVKKRDAYISVMPAIRACAEGRNLKEAESQAQAFLSSPDGKGLTAAGAGITAAGVIVAVLGAILAAYPFFKNALPAALQAVLP</sequence>
<dbReference type="RefSeq" id="WP_101677740.1">
    <property type="nucleotide sequence ID" value="NZ_CP136958.1"/>
</dbReference>
<evidence type="ECO:0000256" key="2">
    <source>
        <dbReference type="SAM" id="SignalP"/>
    </source>
</evidence>
<dbReference type="AlphaFoldDB" id="A0AAF1BRV4"/>
<reference evidence="3" key="2">
    <citation type="submission" date="2023-10" db="EMBL/GenBank/DDBJ databases">
        <authorList>
            <person name="Choi B."/>
        </authorList>
    </citation>
    <scope>NUCLEOTIDE SEQUENCE</scope>
    <source>
        <strain evidence="3">UMB0763</strain>
    </source>
</reference>
<keyword evidence="1" id="KW-1133">Transmembrane helix</keyword>
<dbReference type="EMBL" id="CP136958">
    <property type="protein sequence ID" value="WOT01609.1"/>
    <property type="molecule type" value="Genomic_DNA"/>
</dbReference>
<name>A0AAF1BRV4_9CORY</name>
<protein>
    <recommendedName>
        <fullName evidence="5">Secreted protein</fullName>
    </recommendedName>
</protein>
<evidence type="ECO:0000313" key="3">
    <source>
        <dbReference type="EMBL" id="WOT01609.1"/>
    </source>
</evidence>
<organism evidence="3 4">
    <name type="scientific">Corynebacterium pyruviciproducens</name>
    <dbReference type="NCBI Taxonomy" id="598660"/>
    <lineage>
        <taxon>Bacteria</taxon>
        <taxon>Bacillati</taxon>
        <taxon>Actinomycetota</taxon>
        <taxon>Actinomycetes</taxon>
        <taxon>Mycobacteriales</taxon>
        <taxon>Corynebacteriaceae</taxon>
        <taxon>Corynebacterium</taxon>
    </lineage>
</organism>
<reference evidence="3" key="1">
    <citation type="submission" date="2017-12" db="EMBL/GenBank/DDBJ databases">
        <authorList>
            <person name="Thomas-White K."/>
            <person name="Wolfe A.J."/>
        </authorList>
    </citation>
    <scope>NUCLEOTIDE SEQUENCE</scope>
    <source>
        <strain evidence="3">UMB0763</strain>
    </source>
</reference>
<keyword evidence="2" id="KW-0732">Signal</keyword>
<evidence type="ECO:0008006" key="5">
    <source>
        <dbReference type="Google" id="ProtNLM"/>
    </source>
</evidence>
<evidence type="ECO:0000313" key="4">
    <source>
        <dbReference type="Proteomes" id="UP000234560"/>
    </source>
</evidence>